<evidence type="ECO:0000313" key="3">
    <source>
        <dbReference type="Proteomes" id="UP000638353"/>
    </source>
</evidence>
<evidence type="ECO:0000256" key="1">
    <source>
        <dbReference type="SAM" id="MobiDB-lite"/>
    </source>
</evidence>
<comment type="caution">
    <text evidence="2">The sequence shown here is derived from an EMBL/GenBank/DDBJ whole genome shotgun (WGS) entry which is preliminary data.</text>
</comment>
<dbReference type="AlphaFoldDB" id="A0A918X1C5"/>
<accession>A0A918X1C5</accession>
<reference evidence="2" key="2">
    <citation type="submission" date="2020-09" db="EMBL/GenBank/DDBJ databases">
        <authorList>
            <person name="Sun Q."/>
            <person name="Ohkuma M."/>
        </authorList>
    </citation>
    <scope>NUCLEOTIDE SEQUENCE</scope>
    <source>
        <strain evidence="2">JCM 4637</strain>
    </source>
</reference>
<dbReference type="EMBL" id="BMVC01000010">
    <property type="protein sequence ID" value="GHD03199.1"/>
    <property type="molecule type" value="Genomic_DNA"/>
</dbReference>
<sequence>MAEGPAPGCVAVAVPGAEAEGRVAAGCGDAAAEPPGEPHGGFGSGLRWTRWCGTGGPECTGLGGFGAVGLNGSALRRTGTGSGVRPVDHPVAVATTPVSATVTRTARASGRFAVATAAARNSRRRKRPSRHTRPISGSRSSTSPRTATALVAASPCDRASNADVTCADSDRSAVAAIRGRFHRL</sequence>
<feature type="compositionally biased region" description="Basic residues" evidence="1">
    <location>
        <begin position="121"/>
        <end position="133"/>
    </location>
</feature>
<name>A0A918X1C5_9ACTN</name>
<feature type="compositionally biased region" description="Low complexity" evidence="1">
    <location>
        <begin position="134"/>
        <end position="146"/>
    </location>
</feature>
<protein>
    <submittedName>
        <fullName evidence="2">Uncharacterized protein</fullName>
    </submittedName>
</protein>
<feature type="region of interest" description="Disordered" evidence="1">
    <location>
        <begin position="117"/>
        <end position="148"/>
    </location>
</feature>
<gene>
    <name evidence="2" type="ORF">GCM10010334_50660</name>
</gene>
<evidence type="ECO:0000313" key="2">
    <source>
        <dbReference type="EMBL" id="GHD03199.1"/>
    </source>
</evidence>
<proteinExistence type="predicted"/>
<dbReference type="Proteomes" id="UP000638353">
    <property type="component" value="Unassembled WGS sequence"/>
</dbReference>
<reference evidence="2" key="1">
    <citation type="journal article" date="2014" name="Int. J. Syst. Evol. Microbiol.">
        <title>Complete genome sequence of Corynebacterium casei LMG S-19264T (=DSM 44701T), isolated from a smear-ripened cheese.</title>
        <authorList>
            <consortium name="US DOE Joint Genome Institute (JGI-PGF)"/>
            <person name="Walter F."/>
            <person name="Albersmeier A."/>
            <person name="Kalinowski J."/>
            <person name="Ruckert C."/>
        </authorList>
    </citation>
    <scope>NUCLEOTIDE SEQUENCE</scope>
    <source>
        <strain evidence="2">JCM 4637</strain>
    </source>
</reference>
<organism evidence="2 3">
    <name type="scientific">Streptomyces finlayi</name>
    <dbReference type="NCBI Taxonomy" id="67296"/>
    <lineage>
        <taxon>Bacteria</taxon>
        <taxon>Bacillati</taxon>
        <taxon>Actinomycetota</taxon>
        <taxon>Actinomycetes</taxon>
        <taxon>Kitasatosporales</taxon>
        <taxon>Streptomycetaceae</taxon>
        <taxon>Streptomyces</taxon>
    </lineage>
</organism>